<evidence type="ECO:0000313" key="3">
    <source>
        <dbReference type="Proteomes" id="UP000383122"/>
    </source>
</evidence>
<keyword evidence="3" id="KW-1185">Reference proteome</keyword>
<gene>
    <name evidence="2" type="ORF">PAN31117_03500</name>
</gene>
<organism evidence="2 3">
    <name type="scientific">Pandoraea anapnoica</name>
    <dbReference type="NCBI Taxonomy" id="2508301"/>
    <lineage>
        <taxon>Bacteria</taxon>
        <taxon>Pseudomonadati</taxon>
        <taxon>Pseudomonadota</taxon>
        <taxon>Betaproteobacteria</taxon>
        <taxon>Burkholderiales</taxon>
        <taxon>Burkholderiaceae</taxon>
        <taxon>Pandoraea</taxon>
    </lineage>
</organism>
<proteinExistence type="predicted"/>
<feature type="region of interest" description="Disordered" evidence="1">
    <location>
        <begin position="769"/>
        <end position="805"/>
    </location>
</feature>
<name>A0A5E5ACR1_9BURK</name>
<sequence>MAYMVQSTPGVLNAVATPASEQVDISQNEFDTCIGNDDRLFQASNDSDDVPATRVRHDAWTQPLSRADTCTAISALWNVYQDCRTTLGRPDKGRAHDRLKAEVQDFLRAPSDAPMSAREMRACSELFRSMQSALERHINKKTWGQKLVPAALRASRSLKWHFEVSVHECVKRRLNDGLKDRLGAMKPGASQSFRMRGGVGVNVVPGVGAGVTYATDSTLSVTPTEWVVDSRTDKVTLSADADVLSFVEAELGLSVAASRSEIYGSLVDYVTNASHKFTTWIKHSPIALIAKIRDLFTISSSYEYDRARADFSSDCLEDDLIALCGKSLDIARYGLTAQPVERQDTYMGEVHAGVSANIGVSASLSAAGRKFVTIKQARQDILSLADSKPDVARRLLSESTLVCTPEKLLEVINAHLRQSSTEVTSEFMTGREGRGIEDMEARAQYLLEQFALLKLSGDLDPEAEAVFMKLFKARERILRPHSLAIYELSSRQSKWQAELNVGVGLGALLPDGIHGNVTYEKVTEDEDPYYCGSFLTIDLAGTVDVANSVAQALDAVGVRPGSVWGVAEIGNALSNVGIDADVGVTTTMRFKLKEDGVALMYSVRGVKSTCGVGGKTPTPVSVTAGVSWAGRSADVLTIGSYCLDMLAPMMRQRLTSGLEGGGAWWQDFSTRHKDELDEMYFQMATPVPGTTLEADLQRIVQEVPATRDLLDALREAAGDLAQAPTPNHRARTNAAMAEFMLAYVEGGYRERVSRKWHLSVGGKRLPDLEGEANRAVSGNGGNGGAGGRGDPGRHVPTGGTSMLAA</sequence>
<protein>
    <submittedName>
        <fullName evidence="2">Uncharacterized protein</fullName>
    </submittedName>
</protein>
<accession>A0A5E5ACR1</accession>
<feature type="compositionally biased region" description="Gly residues" evidence="1">
    <location>
        <begin position="778"/>
        <end position="789"/>
    </location>
</feature>
<evidence type="ECO:0000313" key="2">
    <source>
        <dbReference type="EMBL" id="VVE69900.1"/>
    </source>
</evidence>
<dbReference type="AlphaFoldDB" id="A0A5E5ACR1"/>
<dbReference type="EMBL" id="CABPSP010000010">
    <property type="protein sequence ID" value="VVE69900.1"/>
    <property type="molecule type" value="Genomic_DNA"/>
</dbReference>
<reference evidence="2 3" key="1">
    <citation type="submission" date="2019-08" db="EMBL/GenBank/DDBJ databases">
        <authorList>
            <person name="Peeters C."/>
        </authorList>
    </citation>
    <scope>NUCLEOTIDE SEQUENCE [LARGE SCALE GENOMIC DNA]</scope>
    <source>
        <strain evidence="2 3">LMG 31117</strain>
    </source>
</reference>
<dbReference type="Proteomes" id="UP000383122">
    <property type="component" value="Unassembled WGS sequence"/>
</dbReference>
<evidence type="ECO:0000256" key="1">
    <source>
        <dbReference type="SAM" id="MobiDB-lite"/>
    </source>
</evidence>